<sequence length="80" mass="8704">MASAEQKREEGVGRPDEASARAVPPIEEGWQHQETKAGVGREARQLFGVNNNGKQAVPCVEYSAARTPSNSRMFLGFSEV</sequence>
<feature type="region of interest" description="Disordered" evidence="1">
    <location>
        <begin position="1"/>
        <end position="42"/>
    </location>
</feature>
<proteinExistence type="predicted"/>
<dbReference type="EMBL" id="JADCNM010000003">
    <property type="protein sequence ID" value="KAG0490786.1"/>
    <property type="molecule type" value="Genomic_DNA"/>
</dbReference>
<feature type="compositionally biased region" description="Basic and acidic residues" evidence="1">
    <location>
        <begin position="1"/>
        <end position="19"/>
    </location>
</feature>
<protein>
    <submittedName>
        <fullName evidence="2">Uncharacterized protein</fullName>
    </submittedName>
</protein>
<feature type="compositionally biased region" description="Basic and acidic residues" evidence="1">
    <location>
        <begin position="29"/>
        <end position="42"/>
    </location>
</feature>
<dbReference type="Proteomes" id="UP000639772">
    <property type="component" value="Chromosome 3"/>
</dbReference>
<organism evidence="2 3">
    <name type="scientific">Vanilla planifolia</name>
    <name type="common">Vanilla</name>
    <dbReference type="NCBI Taxonomy" id="51239"/>
    <lineage>
        <taxon>Eukaryota</taxon>
        <taxon>Viridiplantae</taxon>
        <taxon>Streptophyta</taxon>
        <taxon>Embryophyta</taxon>
        <taxon>Tracheophyta</taxon>
        <taxon>Spermatophyta</taxon>
        <taxon>Magnoliopsida</taxon>
        <taxon>Liliopsida</taxon>
        <taxon>Asparagales</taxon>
        <taxon>Orchidaceae</taxon>
        <taxon>Vanilloideae</taxon>
        <taxon>Vanilleae</taxon>
        <taxon>Vanilla</taxon>
    </lineage>
</organism>
<comment type="caution">
    <text evidence="2">The sequence shown here is derived from an EMBL/GenBank/DDBJ whole genome shotgun (WGS) entry which is preliminary data.</text>
</comment>
<evidence type="ECO:0000256" key="1">
    <source>
        <dbReference type="SAM" id="MobiDB-lite"/>
    </source>
</evidence>
<evidence type="ECO:0000313" key="2">
    <source>
        <dbReference type="EMBL" id="KAG0490786.1"/>
    </source>
</evidence>
<dbReference type="AlphaFoldDB" id="A0A835RKW3"/>
<accession>A0A835RKW3</accession>
<name>A0A835RKW3_VANPL</name>
<reference evidence="2 3" key="1">
    <citation type="journal article" date="2020" name="Nat. Food">
        <title>A phased Vanilla planifolia genome enables genetic improvement of flavour and production.</title>
        <authorList>
            <person name="Hasing T."/>
            <person name="Tang H."/>
            <person name="Brym M."/>
            <person name="Khazi F."/>
            <person name="Huang T."/>
            <person name="Chambers A.H."/>
        </authorList>
    </citation>
    <scope>NUCLEOTIDE SEQUENCE [LARGE SCALE GENOMIC DNA]</scope>
    <source>
        <tissue evidence="2">Leaf</tissue>
    </source>
</reference>
<evidence type="ECO:0000313" key="3">
    <source>
        <dbReference type="Proteomes" id="UP000639772"/>
    </source>
</evidence>
<gene>
    <name evidence="2" type="ORF">HPP92_007649</name>
</gene>